<gene>
    <name evidence="9" type="ORF">A3A63_00490</name>
</gene>
<evidence type="ECO:0000256" key="6">
    <source>
        <dbReference type="ARBA" id="ARBA00022989"/>
    </source>
</evidence>
<keyword evidence="2" id="KW-0328">Glycosyltransferase</keyword>
<keyword evidence="4" id="KW-0812">Transmembrane</keyword>
<name>A0A1F6B316_9BACT</name>
<dbReference type="Proteomes" id="UP000176450">
    <property type="component" value="Unassembled WGS sequence"/>
</dbReference>
<proteinExistence type="predicted"/>
<evidence type="ECO:0000256" key="1">
    <source>
        <dbReference type="ARBA" id="ARBA00022475"/>
    </source>
</evidence>
<dbReference type="GO" id="GO:0005886">
    <property type="term" value="C:plasma membrane"/>
    <property type="evidence" value="ECO:0007669"/>
    <property type="project" value="TreeGrafter"/>
</dbReference>
<dbReference type="CDD" id="cd04179">
    <property type="entry name" value="DPM_DPG-synthase_like"/>
    <property type="match status" value="1"/>
</dbReference>
<comment type="caution">
    <text evidence="9">The sequence shown here is derived from an EMBL/GenBank/DDBJ whole genome shotgun (WGS) entry which is preliminary data.</text>
</comment>
<dbReference type="GO" id="GO:0009103">
    <property type="term" value="P:lipopolysaccharide biosynthetic process"/>
    <property type="evidence" value="ECO:0007669"/>
    <property type="project" value="UniProtKB-KW"/>
</dbReference>
<evidence type="ECO:0000256" key="5">
    <source>
        <dbReference type="ARBA" id="ARBA00022985"/>
    </source>
</evidence>
<dbReference type="InterPro" id="IPR050256">
    <property type="entry name" value="Glycosyltransferase_2"/>
</dbReference>
<keyword evidence="3" id="KW-0808">Transferase</keyword>
<keyword evidence="6" id="KW-1133">Transmembrane helix</keyword>
<dbReference type="InterPro" id="IPR029044">
    <property type="entry name" value="Nucleotide-diphossugar_trans"/>
</dbReference>
<dbReference type="PANTHER" id="PTHR48090">
    <property type="entry name" value="UNDECAPRENYL-PHOSPHATE 4-DEOXY-4-FORMAMIDO-L-ARABINOSE TRANSFERASE-RELATED"/>
    <property type="match status" value="1"/>
</dbReference>
<dbReference type="InterPro" id="IPR001173">
    <property type="entry name" value="Glyco_trans_2-like"/>
</dbReference>
<keyword evidence="7" id="KW-0472">Membrane</keyword>
<evidence type="ECO:0000313" key="10">
    <source>
        <dbReference type="Proteomes" id="UP000176450"/>
    </source>
</evidence>
<dbReference type="PANTHER" id="PTHR48090:SF3">
    <property type="entry name" value="UNDECAPRENYL-PHOSPHATE 4-DEOXY-4-FORMAMIDO-L-ARABINOSE TRANSFERASE"/>
    <property type="match status" value="1"/>
</dbReference>
<evidence type="ECO:0000256" key="7">
    <source>
        <dbReference type="ARBA" id="ARBA00023136"/>
    </source>
</evidence>
<evidence type="ECO:0000259" key="8">
    <source>
        <dbReference type="Pfam" id="PF00535"/>
    </source>
</evidence>
<dbReference type="AlphaFoldDB" id="A0A1F6B316"/>
<protein>
    <recommendedName>
        <fullName evidence="8">Glycosyltransferase 2-like domain-containing protein</fullName>
    </recommendedName>
</protein>
<keyword evidence="5" id="KW-0448">Lipopolysaccharide biosynthesis</keyword>
<dbReference type="EMBL" id="MFJX01000015">
    <property type="protein sequence ID" value="OGG31326.1"/>
    <property type="molecule type" value="Genomic_DNA"/>
</dbReference>
<evidence type="ECO:0000256" key="2">
    <source>
        <dbReference type="ARBA" id="ARBA00022676"/>
    </source>
</evidence>
<feature type="domain" description="Glycosyltransferase 2-like" evidence="8">
    <location>
        <begin position="8"/>
        <end position="136"/>
    </location>
</feature>
<dbReference type="GO" id="GO:0099621">
    <property type="term" value="F:undecaprenyl-phosphate 4-deoxy-4-formamido-L-arabinose transferase activity"/>
    <property type="evidence" value="ECO:0007669"/>
    <property type="project" value="TreeGrafter"/>
</dbReference>
<evidence type="ECO:0000256" key="3">
    <source>
        <dbReference type="ARBA" id="ARBA00022679"/>
    </source>
</evidence>
<evidence type="ECO:0000256" key="4">
    <source>
        <dbReference type="ARBA" id="ARBA00022692"/>
    </source>
</evidence>
<evidence type="ECO:0000313" key="9">
    <source>
        <dbReference type="EMBL" id="OGG31326.1"/>
    </source>
</evidence>
<dbReference type="Gene3D" id="3.90.550.10">
    <property type="entry name" value="Spore Coat Polysaccharide Biosynthesis Protein SpsA, Chain A"/>
    <property type="match status" value="1"/>
</dbReference>
<keyword evidence="1" id="KW-1003">Cell membrane</keyword>
<dbReference type="Pfam" id="PF00535">
    <property type="entry name" value="Glycos_transf_2"/>
    <property type="match status" value="1"/>
</dbReference>
<sequence length="246" mass="27753">MKRAHSITVAIPAYNEADSILAVASEALTAASSYTKDYELLLVDDGSEDGTGNIMDTIAKGNSRVVVAHHAHNLGFSGAIKTCYKRSTKELIFLLPADGQVHASDMTIFLNKIDDADVVVGYRIQNPEPLFRQINSRVFHMLYRTLFGVRLREISTSILWRKSVIDSINITAIPGSALIEPEVIYKAWNKGFRFAEVAIPYYPRVTGSPKGANVRMILVTLQELLRLWWEVRIKNRFRIKDVRFKI</sequence>
<dbReference type="SUPFAM" id="SSF53448">
    <property type="entry name" value="Nucleotide-diphospho-sugar transferases"/>
    <property type="match status" value="1"/>
</dbReference>
<organism evidence="9 10">
    <name type="scientific">Candidatus Gottesmanbacteria bacterium RIFCSPLOWO2_01_FULL_46_9</name>
    <dbReference type="NCBI Taxonomy" id="1798394"/>
    <lineage>
        <taxon>Bacteria</taxon>
        <taxon>Candidatus Gottesmaniibacteriota</taxon>
    </lineage>
</organism>
<accession>A0A1F6B316</accession>
<reference evidence="9 10" key="1">
    <citation type="journal article" date="2016" name="Nat. Commun.">
        <title>Thousands of microbial genomes shed light on interconnected biogeochemical processes in an aquifer system.</title>
        <authorList>
            <person name="Anantharaman K."/>
            <person name="Brown C.T."/>
            <person name="Hug L.A."/>
            <person name="Sharon I."/>
            <person name="Castelle C.J."/>
            <person name="Probst A.J."/>
            <person name="Thomas B.C."/>
            <person name="Singh A."/>
            <person name="Wilkins M.J."/>
            <person name="Karaoz U."/>
            <person name="Brodie E.L."/>
            <person name="Williams K.H."/>
            <person name="Hubbard S.S."/>
            <person name="Banfield J.F."/>
        </authorList>
    </citation>
    <scope>NUCLEOTIDE SEQUENCE [LARGE SCALE GENOMIC DNA]</scope>
</reference>